<keyword evidence="11" id="KW-0121">Carboxypeptidase</keyword>
<evidence type="ECO:0000259" key="10">
    <source>
        <dbReference type="PROSITE" id="PS52035"/>
    </source>
</evidence>
<reference evidence="11" key="1">
    <citation type="journal article" date="2021" name="Nat. Commun.">
        <title>Genetic determinants of endophytism in the Arabidopsis root mycobiome.</title>
        <authorList>
            <person name="Mesny F."/>
            <person name="Miyauchi S."/>
            <person name="Thiergart T."/>
            <person name="Pickel B."/>
            <person name="Atanasova L."/>
            <person name="Karlsson M."/>
            <person name="Huettel B."/>
            <person name="Barry K.W."/>
            <person name="Haridas S."/>
            <person name="Chen C."/>
            <person name="Bauer D."/>
            <person name="Andreopoulos W."/>
            <person name="Pangilinan J."/>
            <person name="LaButti K."/>
            <person name="Riley R."/>
            <person name="Lipzen A."/>
            <person name="Clum A."/>
            <person name="Drula E."/>
            <person name="Henrissat B."/>
            <person name="Kohler A."/>
            <person name="Grigoriev I.V."/>
            <person name="Martin F.M."/>
            <person name="Hacquard S."/>
        </authorList>
    </citation>
    <scope>NUCLEOTIDE SEQUENCE</scope>
    <source>
        <strain evidence="11">MPI-CAGE-AT-0021</strain>
    </source>
</reference>
<dbReference type="PANTHER" id="PTHR11705">
    <property type="entry name" value="PROTEASE FAMILY M14 CARBOXYPEPTIDASE A,B"/>
    <property type="match status" value="1"/>
</dbReference>
<dbReference type="GO" id="GO:0008270">
    <property type="term" value="F:zinc ion binding"/>
    <property type="evidence" value="ECO:0007669"/>
    <property type="project" value="InterPro"/>
</dbReference>
<evidence type="ECO:0000256" key="3">
    <source>
        <dbReference type="ARBA" id="ARBA00022670"/>
    </source>
</evidence>
<feature type="domain" description="Peptidase M14" evidence="10">
    <location>
        <begin position="72"/>
        <end position="423"/>
    </location>
</feature>
<proteinExistence type="inferred from homology"/>
<sequence>MYLVQLSAIFGLLVAAEACLLPGETEDGHVPLTRRSNSTASTVRVNVGDRFNGGTRAPRGLGSQPAGTRIETVMNTAEIQSAVQGLVAQFGIQMFTAPDPTAQGATMFGGKVGNGLDCDEAFRVYLMAGIHARERGGPDNLIYFISDLLWAQFQGTGLTYGDMTYTYDDVLTALSTGIVFMPLVNPDGVAYDQATDSCWRKNRNPSGAVDLNRNFDFLWDFETDFASGLGISLASSDPNDLTYHGQSAFSEPETRNVKWVMEKFAKLRWFVDLHSFAGLVLYPWGDDTNQAFDTDQAFTNGAYGGKRGKIPDESGLEYREYITNPDWDATIIAATKVAVGMQGAANRHYDARQSAYLYPTSGASTDYAFARSMADGNLNKLYGFTIEFGFEGPGSCPFYPSVDQFQMSILETGAGFMEFLLTAARQGLGSPRECPSSGASCATTCVPGECGGRATCEYFNPRDGAPSFGNSYCFCQAGYKATGIADVDTSKQYHLTWVNDNGDQTHRVLVNPGQDCWDVCGDNLCSEVPLKDSCR</sequence>
<dbReference type="EMBL" id="JAGMUU010000013">
    <property type="protein sequence ID" value="KAH7140187.1"/>
    <property type="molecule type" value="Genomic_DNA"/>
</dbReference>
<comment type="caution">
    <text evidence="11">The sequence shown here is derived from an EMBL/GenBank/DDBJ whole genome shotgun (WGS) entry which is preliminary data.</text>
</comment>
<feature type="active site" description="Proton donor/acceptor" evidence="8">
    <location>
        <position position="387"/>
    </location>
</feature>
<evidence type="ECO:0000256" key="8">
    <source>
        <dbReference type="PROSITE-ProRule" id="PRU01379"/>
    </source>
</evidence>
<feature type="signal peptide" evidence="9">
    <location>
        <begin position="1"/>
        <end position="18"/>
    </location>
</feature>
<dbReference type="Gene3D" id="3.40.630.10">
    <property type="entry name" value="Zn peptidases"/>
    <property type="match status" value="1"/>
</dbReference>
<evidence type="ECO:0000256" key="5">
    <source>
        <dbReference type="ARBA" id="ARBA00022801"/>
    </source>
</evidence>
<keyword evidence="7" id="KW-0482">Metalloprotease</keyword>
<dbReference type="OrthoDB" id="3626597at2759"/>
<organism evidence="11 12">
    <name type="scientific">Dactylonectria estremocensis</name>
    <dbReference type="NCBI Taxonomy" id="1079267"/>
    <lineage>
        <taxon>Eukaryota</taxon>
        <taxon>Fungi</taxon>
        <taxon>Dikarya</taxon>
        <taxon>Ascomycota</taxon>
        <taxon>Pezizomycotina</taxon>
        <taxon>Sordariomycetes</taxon>
        <taxon>Hypocreomycetidae</taxon>
        <taxon>Hypocreales</taxon>
        <taxon>Nectriaceae</taxon>
        <taxon>Dactylonectria</taxon>
    </lineage>
</organism>
<comment type="similarity">
    <text evidence="2 8">Belongs to the peptidase M14 family.</text>
</comment>
<dbReference type="GO" id="GO:0004181">
    <property type="term" value="F:metallocarboxypeptidase activity"/>
    <property type="evidence" value="ECO:0007669"/>
    <property type="project" value="InterPro"/>
</dbReference>
<keyword evidence="5" id="KW-0378">Hydrolase</keyword>
<evidence type="ECO:0000313" key="12">
    <source>
        <dbReference type="Proteomes" id="UP000717696"/>
    </source>
</evidence>
<name>A0A9P9EN79_9HYPO</name>
<dbReference type="Pfam" id="PF00246">
    <property type="entry name" value="Peptidase_M14"/>
    <property type="match status" value="1"/>
</dbReference>
<gene>
    <name evidence="11" type="ORF">B0J13DRAFT_637575</name>
</gene>
<evidence type="ECO:0000256" key="9">
    <source>
        <dbReference type="SAM" id="SignalP"/>
    </source>
</evidence>
<evidence type="ECO:0000256" key="2">
    <source>
        <dbReference type="ARBA" id="ARBA00005988"/>
    </source>
</evidence>
<dbReference type="Proteomes" id="UP000717696">
    <property type="component" value="Unassembled WGS sequence"/>
</dbReference>
<dbReference type="GO" id="GO:0006508">
    <property type="term" value="P:proteolysis"/>
    <property type="evidence" value="ECO:0007669"/>
    <property type="project" value="UniProtKB-KW"/>
</dbReference>
<evidence type="ECO:0000256" key="1">
    <source>
        <dbReference type="ARBA" id="ARBA00001947"/>
    </source>
</evidence>
<keyword evidence="4" id="KW-0479">Metal-binding</keyword>
<evidence type="ECO:0000256" key="4">
    <source>
        <dbReference type="ARBA" id="ARBA00022723"/>
    </source>
</evidence>
<dbReference type="PROSITE" id="PS52035">
    <property type="entry name" value="PEPTIDASE_M14"/>
    <property type="match status" value="1"/>
</dbReference>
<keyword evidence="9" id="KW-0732">Signal</keyword>
<dbReference type="PANTHER" id="PTHR11705:SF143">
    <property type="entry name" value="SLL0236 PROTEIN"/>
    <property type="match status" value="1"/>
</dbReference>
<keyword evidence="3" id="KW-0645">Protease</keyword>
<dbReference type="SMART" id="SM00631">
    <property type="entry name" value="Zn_pept"/>
    <property type="match status" value="1"/>
</dbReference>
<evidence type="ECO:0000256" key="6">
    <source>
        <dbReference type="ARBA" id="ARBA00022833"/>
    </source>
</evidence>
<dbReference type="PROSITE" id="PS00133">
    <property type="entry name" value="CARBOXYPEPT_ZN_2"/>
    <property type="match status" value="1"/>
</dbReference>
<dbReference type="SUPFAM" id="SSF53187">
    <property type="entry name" value="Zn-dependent exopeptidases"/>
    <property type="match status" value="1"/>
</dbReference>
<evidence type="ECO:0000313" key="11">
    <source>
        <dbReference type="EMBL" id="KAH7140187.1"/>
    </source>
</evidence>
<keyword evidence="6" id="KW-0862">Zinc</keyword>
<protein>
    <submittedName>
        <fullName evidence="11">Zinc carboxypeptidase</fullName>
    </submittedName>
</protein>
<dbReference type="AlphaFoldDB" id="A0A9P9EN79"/>
<feature type="chain" id="PRO_5040482595" evidence="9">
    <location>
        <begin position="19"/>
        <end position="535"/>
    </location>
</feature>
<evidence type="ECO:0000256" key="7">
    <source>
        <dbReference type="ARBA" id="ARBA00023049"/>
    </source>
</evidence>
<accession>A0A9P9EN79</accession>
<dbReference type="InterPro" id="IPR000834">
    <property type="entry name" value="Peptidase_M14"/>
</dbReference>
<comment type="cofactor">
    <cofactor evidence="1">
        <name>Zn(2+)</name>
        <dbReference type="ChEBI" id="CHEBI:29105"/>
    </cofactor>
</comment>
<dbReference type="InterPro" id="IPR057247">
    <property type="entry name" value="CARBOXYPEPT_ZN_2"/>
</dbReference>
<keyword evidence="12" id="KW-1185">Reference proteome</keyword>